<evidence type="ECO:0000313" key="2">
    <source>
        <dbReference type="Proteomes" id="UP000299102"/>
    </source>
</evidence>
<dbReference type="EMBL" id="BGZK01002168">
    <property type="protein sequence ID" value="GBP91419.1"/>
    <property type="molecule type" value="Genomic_DNA"/>
</dbReference>
<dbReference type="AlphaFoldDB" id="A0A4C1ZWJ6"/>
<reference evidence="1 2" key="1">
    <citation type="journal article" date="2019" name="Commun. Biol.">
        <title>The bagworm genome reveals a unique fibroin gene that provides high tensile strength.</title>
        <authorList>
            <person name="Kono N."/>
            <person name="Nakamura H."/>
            <person name="Ohtoshi R."/>
            <person name="Tomita M."/>
            <person name="Numata K."/>
            <person name="Arakawa K."/>
        </authorList>
    </citation>
    <scope>NUCLEOTIDE SEQUENCE [LARGE SCALE GENOMIC DNA]</scope>
</reference>
<sequence>MKEKTSGSSVQPGLCFRKDLPFYMRCAPKCPKPIYIIFIVCGSRTDDVGAGAQRQPRLTDPFNRSSKHRRSRSLSVCLSAARVRTKGRESLCLGTCLLSLLSVICKRARRRRLKVIKAIPSLARHAAFCEIDAADSDRRSVCVQRLLLSMTIAPPENDYRAVYTGTPRCSARTAPRRTAPKLGLSQSEIKYFDPRFIDNLTHRRARPAPPSGARWCYSTTPPCTPTRRDMPVSSVSVIYFVVPSGTVTTSSLSP</sequence>
<comment type="caution">
    <text evidence="1">The sequence shown here is derived from an EMBL/GenBank/DDBJ whole genome shotgun (WGS) entry which is preliminary data.</text>
</comment>
<organism evidence="1 2">
    <name type="scientific">Eumeta variegata</name>
    <name type="common">Bagworm moth</name>
    <name type="synonym">Eumeta japonica</name>
    <dbReference type="NCBI Taxonomy" id="151549"/>
    <lineage>
        <taxon>Eukaryota</taxon>
        <taxon>Metazoa</taxon>
        <taxon>Ecdysozoa</taxon>
        <taxon>Arthropoda</taxon>
        <taxon>Hexapoda</taxon>
        <taxon>Insecta</taxon>
        <taxon>Pterygota</taxon>
        <taxon>Neoptera</taxon>
        <taxon>Endopterygota</taxon>
        <taxon>Lepidoptera</taxon>
        <taxon>Glossata</taxon>
        <taxon>Ditrysia</taxon>
        <taxon>Tineoidea</taxon>
        <taxon>Psychidae</taxon>
        <taxon>Oiketicinae</taxon>
        <taxon>Eumeta</taxon>
    </lineage>
</organism>
<dbReference type="Proteomes" id="UP000299102">
    <property type="component" value="Unassembled WGS sequence"/>
</dbReference>
<evidence type="ECO:0000313" key="1">
    <source>
        <dbReference type="EMBL" id="GBP91419.1"/>
    </source>
</evidence>
<keyword evidence="2" id="KW-1185">Reference proteome</keyword>
<accession>A0A4C1ZWJ6</accession>
<name>A0A4C1ZWJ6_EUMVA</name>
<protein>
    <submittedName>
        <fullName evidence="1">Uncharacterized protein</fullName>
    </submittedName>
</protein>
<proteinExistence type="predicted"/>
<gene>
    <name evidence="1" type="ORF">EVAR_64900_1</name>
</gene>